<accession>A0A449AUG3</accession>
<dbReference type="SUPFAM" id="SSF81660">
    <property type="entry name" value="Metal cation-transporting ATPase, ATP-binding domain N"/>
    <property type="match status" value="1"/>
</dbReference>
<dbReference type="Proteomes" id="UP000290815">
    <property type="component" value="Chromosome"/>
</dbReference>
<dbReference type="EC" id="3.6.3.8" evidence="13"/>
<dbReference type="Pfam" id="PF08282">
    <property type="entry name" value="Hydrolase_3"/>
    <property type="match status" value="1"/>
</dbReference>
<dbReference type="Pfam" id="PF13246">
    <property type="entry name" value="Cation_ATPase"/>
    <property type="match status" value="1"/>
</dbReference>
<comment type="similarity">
    <text evidence="2">Belongs to the cation transport ATPase (P-type) (TC 3.A.3) family. Type IIA subfamily.</text>
</comment>
<feature type="transmembrane region" description="Helical" evidence="11">
    <location>
        <begin position="831"/>
        <end position="856"/>
    </location>
</feature>
<evidence type="ECO:0000259" key="12">
    <source>
        <dbReference type="SMART" id="SM00831"/>
    </source>
</evidence>
<dbReference type="GO" id="GO:0005524">
    <property type="term" value="F:ATP binding"/>
    <property type="evidence" value="ECO:0007669"/>
    <property type="project" value="UniProtKB-KW"/>
</dbReference>
<dbReference type="GO" id="GO:0016887">
    <property type="term" value="F:ATP hydrolysis activity"/>
    <property type="evidence" value="ECO:0007669"/>
    <property type="project" value="InterPro"/>
</dbReference>
<evidence type="ECO:0000313" key="14">
    <source>
        <dbReference type="Proteomes" id="UP000290815"/>
    </source>
</evidence>
<keyword evidence="6" id="KW-0067">ATP-binding</keyword>
<keyword evidence="9 11" id="KW-1133">Transmembrane helix</keyword>
<evidence type="ECO:0000256" key="5">
    <source>
        <dbReference type="ARBA" id="ARBA00022741"/>
    </source>
</evidence>
<dbReference type="KEGG" id="mgly:NCTC10194_00128"/>
<keyword evidence="4" id="KW-0479">Metal-binding</keyword>
<dbReference type="InterPro" id="IPR036412">
    <property type="entry name" value="HAD-like_sf"/>
</dbReference>
<dbReference type="FunFam" id="3.40.50.1000:FF:000001">
    <property type="entry name" value="Phospholipid-transporting ATPase IC"/>
    <property type="match status" value="1"/>
</dbReference>
<keyword evidence="13" id="KW-0378">Hydrolase</keyword>
<feature type="transmembrane region" description="Helical" evidence="11">
    <location>
        <begin position="672"/>
        <end position="697"/>
    </location>
</feature>
<dbReference type="SFLD" id="SFLDF00027">
    <property type="entry name" value="p-type_atpase"/>
    <property type="match status" value="1"/>
</dbReference>
<dbReference type="InterPro" id="IPR059000">
    <property type="entry name" value="ATPase_P-type_domA"/>
</dbReference>
<dbReference type="AlphaFoldDB" id="A0A449AUG3"/>
<organism evidence="13 14">
    <name type="scientific">Mycoplasmopsis glycophila</name>
    <dbReference type="NCBI Taxonomy" id="171285"/>
    <lineage>
        <taxon>Bacteria</taxon>
        <taxon>Bacillati</taxon>
        <taxon>Mycoplasmatota</taxon>
        <taxon>Mycoplasmoidales</taxon>
        <taxon>Metamycoplasmataceae</taxon>
        <taxon>Mycoplasmopsis</taxon>
    </lineage>
</organism>
<keyword evidence="7" id="KW-0460">Magnesium</keyword>
<reference evidence="13 14" key="1">
    <citation type="submission" date="2019-01" db="EMBL/GenBank/DDBJ databases">
        <authorList>
            <consortium name="Pathogen Informatics"/>
        </authorList>
    </citation>
    <scope>NUCLEOTIDE SEQUENCE [LARGE SCALE GENOMIC DNA]</scope>
    <source>
        <strain evidence="13 14">NCTC10194</strain>
    </source>
</reference>
<dbReference type="PANTHER" id="PTHR24093:SF506">
    <property type="entry name" value="CATION-TRANSPORTING ATPASE PMA1"/>
    <property type="match status" value="1"/>
</dbReference>
<dbReference type="InterPro" id="IPR018303">
    <property type="entry name" value="ATPase_P-typ_P_site"/>
</dbReference>
<feature type="transmembrane region" description="Helical" evidence="11">
    <location>
        <begin position="717"/>
        <end position="739"/>
    </location>
</feature>
<dbReference type="PRINTS" id="PR00120">
    <property type="entry name" value="HATPASE"/>
</dbReference>
<dbReference type="SFLD" id="SFLDS00003">
    <property type="entry name" value="Haloacid_Dehalogenase"/>
    <property type="match status" value="1"/>
</dbReference>
<evidence type="ECO:0000256" key="11">
    <source>
        <dbReference type="SAM" id="Phobius"/>
    </source>
</evidence>
<dbReference type="InterPro" id="IPR023299">
    <property type="entry name" value="ATPase_P-typ_cyto_dom_N"/>
</dbReference>
<dbReference type="EMBL" id="LR215024">
    <property type="protein sequence ID" value="VEU70135.1"/>
    <property type="molecule type" value="Genomic_DNA"/>
</dbReference>
<dbReference type="InterPro" id="IPR004014">
    <property type="entry name" value="ATPase_P-typ_cation-transptr_N"/>
</dbReference>
<dbReference type="Gene3D" id="1.20.1110.10">
    <property type="entry name" value="Calcium-transporting ATPase, transmembrane domain"/>
    <property type="match status" value="1"/>
</dbReference>
<dbReference type="GO" id="GO:0046872">
    <property type="term" value="F:metal ion binding"/>
    <property type="evidence" value="ECO:0007669"/>
    <property type="project" value="UniProtKB-KW"/>
</dbReference>
<keyword evidence="10 11" id="KW-0472">Membrane</keyword>
<feature type="transmembrane region" description="Helical" evidence="11">
    <location>
        <begin position="760"/>
        <end position="780"/>
    </location>
</feature>
<name>A0A449AUG3_9BACT</name>
<evidence type="ECO:0000313" key="13">
    <source>
        <dbReference type="EMBL" id="VEU70135.1"/>
    </source>
</evidence>
<feature type="transmembrane region" description="Helical" evidence="11">
    <location>
        <begin position="250"/>
        <end position="269"/>
    </location>
</feature>
<dbReference type="FunFam" id="3.40.50.1000:FF:000028">
    <property type="entry name" value="Calcium-transporting P-type ATPase, putative"/>
    <property type="match status" value="1"/>
</dbReference>
<dbReference type="InterPro" id="IPR006068">
    <property type="entry name" value="ATPase_P-typ_cation-transptr_C"/>
</dbReference>
<evidence type="ECO:0000256" key="1">
    <source>
        <dbReference type="ARBA" id="ARBA00004141"/>
    </source>
</evidence>
<dbReference type="InterPro" id="IPR001757">
    <property type="entry name" value="P_typ_ATPase"/>
</dbReference>
<keyword evidence="3 11" id="KW-0812">Transmembrane</keyword>
<keyword evidence="8" id="KW-1278">Translocase</keyword>
<feature type="transmembrane region" description="Helical" evidence="11">
    <location>
        <begin position="78"/>
        <end position="98"/>
    </location>
</feature>
<feature type="transmembrane region" description="Helical" evidence="11">
    <location>
        <begin position="48"/>
        <end position="66"/>
    </location>
</feature>
<dbReference type="InterPro" id="IPR023214">
    <property type="entry name" value="HAD_sf"/>
</dbReference>
<sequence>MENNSKPMVVGLTSGEAARRLQQYGPNVLHEEKKRNIFQIYFAQFKDFMIILLLIAALISLGVAIYETSTTTLTTQEIVIKFVEPLIIFVVVALNSALGTYQEIKSDQAVRALAKTNELNAKVVRDGRIILVPSHELVVGDLILVEAGDAISADAVLVESFSLKVVESALTGESLPVDKEVKQLVNEEIIPLAERVNRIFSGTYVVNGKAYAEVVATGKNTELGKINSSIQEQTANVTPLQYKLNKLSKIFGIGGIALLFISLILQIIFTNLFTGNWENVEVYSQTLIISISLAVAAIPEGLVTFTTVLLAIGVSHMTKENVVVKAFPAIETLGSTNVICSDKTGTLTQNKMTVVKFYDALNTDEELSNSKALSAFVACCDATITPNNQNDFDEIGDPTETGILRFGYKNNNSAEKFFKTNKKIYSLPFDSDRKMMSILVDNGKNQKFMITKGAPDVILKHSKNATQEDFERVEKWSKQALRVIAIAFKNLPENKQELSIEDENNLTFIGLVGMIDPPREEVKESVLAAKQAGIKTVMITGDHLVTAKAIGTQLGIYQEGDLAVTGAELNTMSDEFLKDNVSRISIYARVSPSDKLRIVKAWQSHDKVVAMTGDGVNDAPALKAADLGCAMGITGTDVSKQAADIVLTDDNFNTIVKGIKKGRETFDRIKSVILNLLVSSLVEIIVMLCGLLAFRFIFKNAIGETEFIVLSASQLLWINLLTHGLPAIALGMTPLDDNVMNRLPFSKKESIFARGMGKKLIIQSLILSFFALLSYLVVGFIAQAKGVSGQQFVQITSTACFLTLGLGASLNALNLMSKYNLFRCNPIKYRLVYLATLSSLVLILIVVFVPGLNNLFKMNIFIGEKYSVTYWILPIVFGFGLLIAEEIRKAFVNYNLLSKIRLLKFKKAS</sequence>
<dbReference type="InterPro" id="IPR044492">
    <property type="entry name" value="P_typ_ATPase_HD_dom"/>
</dbReference>
<dbReference type="NCBIfam" id="TIGR01494">
    <property type="entry name" value="ATPase_P-type"/>
    <property type="match status" value="3"/>
</dbReference>
<dbReference type="Gene3D" id="3.40.50.1000">
    <property type="entry name" value="HAD superfamily/HAD-like"/>
    <property type="match status" value="1"/>
</dbReference>
<dbReference type="SMART" id="SM00831">
    <property type="entry name" value="Cation_ATPase_N"/>
    <property type="match status" value="1"/>
</dbReference>
<evidence type="ECO:0000256" key="7">
    <source>
        <dbReference type="ARBA" id="ARBA00022842"/>
    </source>
</evidence>
<dbReference type="PRINTS" id="PR00119">
    <property type="entry name" value="CATATPASE"/>
</dbReference>
<evidence type="ECO:0000256" key="6">
    <source>
        <dbReference type="ARBA" id="ARBA00022840"/>
    </source>
</evidence>
<evidence type="ECO:0000256" key="2">
    <source>
        <dbReference type="ARBA" id="ARBA00005675"/>
    </source>
</evidence>
<keyword evidence="14" id="KW-1185">Reference proteome</keyword>
<dbReference type="Pfam" id="PF00122">
    <property type="entry name" value="E1-E2_ATPase"/>
    <property type="match status" value="1"/>
</dbReference>
<evidence type="ECO:0000256" key="4">
    <source>
        <dbReference type="ARBA" id="ARBA00022723"/>
    </source>
</evidence>
<protein>
    <submittedName>
        <fullName evidence="13">Calcium-transporting ATPase lmo0841</fullName>
        <ecNumber evidence="13">3.6.3.8</ecNumber>
    </submittedName>
</protein>
<dbReference type="InterPro" id="IPR008250">
    <property type="entry name" value="ATPase_P-typ_transduc_dom_A_sf"/>
</dbReference>
<dbReference type="Gene3D" id="2.70.150.10">
    <property type="entry name" value="Calcium-transporting ATPase, cytoplasmic transduction domain A"/>
    <property type="match status" value="1"/>
</dbReference>
<feature type="transmembrane region" description="Helical" evidence="11">
    <location>
        <begin position="792"/>
        <end position="810"/>
    </location>
</feature>
<dbReference type="SUPFAM" id="SSF56784">
    <property type="entry name" value="HAD-like"/>
    <property type="match status" value="1"/>
</dbReference>
<dbReference type="Gene3D" id="3.40.1110.10">
    <property type="entry name" value="Calcium-transporting ATPase, cytoplasmic domain N"/>
    <property type="match status" value="1"/>
</dbReference>
<dbReference type="PROSITE" id="PS00154">
    <property type="entry name" value="ATPASE_E1_E2"/>
    <property type="match status" value="1"/>
</dbReference>
<dbReference type="Pfam" id="PF00690">
    <property type="entry name" value="Cation_ATPase_N"/>
    <property type="match status" value="1"/>
</dbReference>
<proteinExistence type="inferred from homology"/>
<dbReference type="GO" id="GO:0005388">
    <property type="term" value="F:P-type calcium transporter activity"/>
    <property type="evidence" value="ECO:0007669"/>
    <property type="project" value="TreeGrafter"/>
</dbReference>
<feature type="transmembrane region" description="Helical" evidence="11">
    <location>
        <begin position="868"/>
        <end position="884"/>
    </location>
</feature>
<dbReference type="SFLD" id="SFLDG00002">
    <property type="entry name" value="C1.7:_P-type_atpase_like"/>
    <property type="match status" value="1"/>
</dbReference>
<dbReference type="SUPFAM" id="SSF81653">
    <property type="entry name" value="Calcium ATPase, transduction domain A"/>
    <property type="match status" value="1"/>
</dbReference>
<evidence type="ECO:0000256" key="10">
    <source>
        <dbReference type="ARBA" id="ARBA00023136"/>
    </source>
</evidence>
<dbReference type="PANTHER" id="PTHR24093">
    <property type="entry name" value="CATION TRANSPORTING ATPASE"/>
    <property type="match status" value="1"/>
</dbReference>
<feature type="domain" description="Cation-transporting P-type ATPase N-terminal" evidence="12">
    <location>
        <begin position="2"/>
        <end position="65"/>
    </location>
</feature>
<keyword evidence="5" id="KW-0547">Nucleotide-binding</keyword>
<feature type="transmembrane region" description="Helical" evidence="11">
    <location>
        <begin position="289"/>
        <end position="312"/>
    </location>
</feature>
<comment type="subcellular location">
    <subcellularLocation>
        <location evidence="1">Membrane</location>
        <topology evidence="1">Multi-pass membrane protein</topology>
    </subcellularLocation>
</comment>
<evidence type="ECO:0000256" key="8">
    <source>
        <dbReference type="ARBA" id="ARBA00022967"/>
    </source>
</evidence>
<dbReference type="InterPro" id="IPR023298">
    <property type="entry name" value="ATPase_P-typ_TM_dom_sf"/>
</dbReference>
<evidence type="ECO:0000256" key="3">
    <source>
        <dbReference type="ARBA" id="ARBA00022692"/>
    </source>
</evidence>
<gene>
    <name evidence="13" type="ORF">NCTC10194_00128</name>
</gene>
<dbReference type="Pfam" id="PF00689">
    <property type="entry name" value="Cation_ATPase_C"/>
    <property type="match status" value="1"/>
</dbReference>
<dbReference type="RefSeq" id="WP_027333624.1">
    <property type="nucleotide sequence ID" value="NZ_LR215024.1"/>
</dbReference>
<dbReference type="SUPFAM" id="SSF81665">
    <property type="entry name" value="Calcium ATPase, transmembrane domain M"/>
    <property type="match status" value="1"/>
</dbReference>
<evidence type="ECO:0000256" key="9">
    <source>
        <dbReference type="ARBA" id="ARBA00022989"/>
    </source>
</evidence>
<dbReference type="GO" id="GO:0005886">
    <property type="term" value="C:plasma membrane"/>
    <property type="evidence" value="ECO:0007669"/>
    <property type="project" value="TreeGrafter"/>
</dbReference>